<evidence type="ECO:0000313" key="4">
    <source>
        <dbReference type="Proteomes" id="UP001235849"/>
    </source>
</evidence>
<dbReference type="RefSeq" id="WP_283768301.1">
    <property type="nucleotide sequence ID" value="NZ_JAQOSO010000094.1"/>
</dbReference>
<keyword evidence="4" id="KW-1185">Reference proteome</keyword>
<name>A0ABT7BA01_9CYAN</name>
<dbReference type="EMBL" id="JAQOSO010000094">
    <property type="protein sequence ID" value="MDJ1176013.1"/>
    <property type="molecule type" value="Genomic_DNA"/>
</dbReference>
<dbReference type="InterPro" id="IPR046760">
    <property type="entry name" value="Tab2-like_N"/>
</dbReference>
<evidence type="ECO:0000259" key="2">
    <source>
        <dbReference type="Pfam" id="PF20429"/>
    </source>
</evidence>
<comment type="caution">
    <text evidence="3">The sequence shown here is derived from an EMBL/GenBank/DDBJ whole genome shotgun (WGS) entry which is preliminary data.</text>
</comment>
<organism evidence="3 4">
    <name type="scientific">Roseofilum capinflatum BLCC-M114</name>
    <dbReference type="NCBI Taxonomy" id="3022440"/>
    <lineage>
        <taxon>Bacteria</taxon>
        <taxon>Bacillati</taxon>
        <taxon>Cyanobacteriota</taxon>
        <taxon>Cyanophyceae</taxon>
        <taxon>Desertifilales</taxon>
        <taxon>Desertifilaceae</taxon>
        <taxon>Roseofilum</taxon>
        <taxon>Roseofilum capinflatum</taxon>
    </lineage>
</organism>
<dbReference type="Proteomes" id="UP001235849">
    <property type="component" value="Unassembled WGS sequence"/>
</dbReference>
<feature type="domain" description="RNA-binding protein Tab2-like N-terminal" evidence="1">
    <location>
        <begin position="4"/>
        <end position="114"/>
    </location>
</feature>
<dbReference type="InterPro" id="IPR046761">
    <property type="entry name" value="Tab2-like_C"/>
</dbReference>
<reference evidence="3 4" key="1">
    <citation type="submission" date="2023-01" db="EMBL/GenBank/DDBJ databases">
        <title>Novel diversity within Roseofilum (Cyanobacteria; Desertifilaceae) from marine benthic mats with descriptions of four novel species.</title>
        <authorList>
            <person name="Wang Y."/>
            <person name="Berthold D.E."/>
            <person name="Hu J."/>
            <person name="Lefler F.W."/>
            <person name="Laughinghouse H.D. IV."/>
        </authorList>
    </citation>
    <scope>NUCLEOTIDE SEQUENCE [LARGE SCALE GENOMIC DNA]</scope>
    <source>
        <strain evidence="3 4">BLCC-M114</strain>
    </source>
</reference>
<protein>
    <submittedName>
        <fullName evidence="3">Tab2/Atab2 family RNA-binding protein</fullName>
    </submittedName>
</protein>
<sequence length="296" mass="33621">MKTIWELDFYSRPILDENNKKVWEILICETPLSIATDPESLFRYSRYCASNKVNSGELKDAILEAMDKANQRPSKIRFFRRQMNNMIVKACKDLAIPSAPSRRTLTLYQWIQQREKEVYPQEAGYDAKAASSPSVRYDSAIAQPLPDAILGQKWALVSLEAQAFAEMPEWDIAFEESFPLSPFGLSETTPIPGIILFSSRATPMAGWMSGLELACLKVMENREDRTKKPRLLLETGVNDSWVLANLNTPQLLKEGESFEQAKQKSQGIHFIAIQSNPDSESFAGFWLMQEQLTINN</sequence>
<dbReference type="PANTHER" id="PTHR34556:SF2">
    <property type="entry name" value="PROTEIN TAB2 HOMOLOG, CHLOROPLASTIC"/>
    <property type="match status" value="1"/>
</dbReference>
<dbReference type="PANTHER" id="PTHR34556">
    <property type="match status" value="1"/>
</dbReference>
<dbReference type="Pfam" id="PF06485">
    <property type="entry name" value="Tab2-like_N"/>
    <property type="match status" value="1"/>
</dbReference>
<accession>A0ABT7BA01</accession>
<evidence type="ECO:0000313" key="3">
    <source>
        <dbReference type="EMBL" id="MDJ1176013.1"/>
    </source>
</evidence>
<proteinExistence type="predicted"/>
<dbReference type="InterPro" id="IPR009472">
    <property type="entry name" value="Tab2-like"/>
</dbReference>
<gene>
    <name evidence="3" type="ORF">PMG25_18155</name>
</gene>
<feature type="domain" description="RNA-binding protein Tab2/Atab2 C-terminal" evidence="2">
    <location>
        <begin position="133"/>
        <end position="289"/>
    </location>
</feature>
<dbReference type="Pfam" id="PF20429">
    <property type="entry name" value="Tab2-like_C"/>
    <property type="match status" value="1"/>
</dbReference>
<evidence type="ECO:0000259" key="1">
    <source>
        <dbReference type="Pfam" id="PF06485"/>
    </source>
</evidence>